<keyword evidence="4 9" id="KW-0812">Transmembrane</keyword>
<dbReference type="AlphaFoldDB" id="A0A8B7ZDE9"/>
<evidence type="ECO:0000313" key="17">
    <source>
        <dbReference type="RefSeq" id="XP_022102871.1"/>
    </source>
</evidence>
<dbReference type="GO" id="GO:0000139">
    <property type="term" value="C:Golgi membrane"/>
    <property type="evidence" value="ECO:0007669"/>
    <property type="project" value="UniProtKB-SubCell"/>
</dbReference>
<dbReference type="EC" id="2.8.2.-" evidence="9"/>
<evidence type="ECO:0000313" key="13">
    <source>
        <dbReference type="RefSeq" id="XP_022102867.1"/>
    </source>
</evidence>
<keyword evidence="3 9" id="KW-0808">Transferase</keyword>
<dbReference type="GeneID" id="110985811"/>
<dbReference type="PANTHER" id="PTHR12137:SF54">
    <property type="entry name" value="CARBOHYDRATE SULFOTRANSFERASE"/>
    <property type="match status" value="1"/>
</dbReference>
<keyword evidence="9" id="KW-0119">Carbohydrate metabolism</keyword>
<evidence type="ECO:0000256" key="5">
    <source>
        <dbReference type="ARBA" id="ARBA00022989"/>
    </source>
</evidence>
<gene>
    <name evidence="11 12 13 14 15 16 17" type="primary">LOC110985811</name>
</gene>
<keyword evidence="7 9" id="KW-0472">Membrane</keyword>
<accession>A0A8B7ZDE9</accession>
<dbReference type="RefSeq" id="XP_022102867.1">
    <property type="nucleotide sequence ID" value="XM_022247175.1"/>
</dbReference>
<keyword evidence="9" id="KW-0735">Signal-anchor</keyword>
<keyword evidence="10" id="KW-1185">Reference proteome</keyword>
<evidence type="ECO:0000313" key="16">
    <source>
        <dbReference type="RefSeq" id="XP_022102870.1"/>
    </source>
</evidence>
<proteinExistence type="inferred from homology"/>
<evidence type="ECO:0000313" key="12">
    <source>
        <dbReference type="RefSeq" id="XP_022102866.1"/>
    </source>
</evidence>
<comment type="subcellular location">
    <subcellularLocation>
        <location evidence="1 9">Golgi apparatus membrane</location>
        <topology evidence="1 9">Single-pass type II membrane protein</topology>
    </subcellularLocation>
</comment>
<dbReference type="InterPro" id="IPR018011">
    <property type="entry name" value="Carb_sulfotrans_8-10"/>
</dbReference>
<feature type="transmembrane region" description="Helical" evidence="9">
    <location>
        <begin position="32"/>
        <end position="53"/>
    </location>
</feature>
<evidence type="ECO:0000313" key="10">
    <source>
        <dbReference type="Proteomes" id="UP000694845"/>
    </source>
</evidence>
<dbReference type="InterPro" id="IPR005331">
    <property type="entry name" value="Sulfotransferase"/>
</dbReference>
<evidence type="ECO:0000313" key="11">
    <source>
        <dbReference type="RefSeq" id="XP_022102865.1"/>
    </source>
</evidence>
<dbReference type="PANTHER" id="PTHR12137">
    <property type="entry name" value="CARBOHYDRATE SULFOTRANSFERASE"/>
    <property type="match status" value="1"/>
</dbReference>
<keyword evidence="6 9" id="KW-0333">Golgi apparatus</keyword>
<evidence type="ECO:0000313" key="15">
    <source>
        <dbReference type="RefSeq" id="XP_022102869.1"/>
    </source>
</evidence>
<dbReference type="RefSeq" id="XP_022102866.1">
    <property type="nucleotide sequence ID" value="XM_022247174.1"/>
</dbReference>
<dbReference type="RefSeq" id="XP_022102871.1">
    <property type="nucleotide sequence ID" value="XM_022247179.1"/>
</dbReference>
<dbReference type="RefSeq" id="XP_022102869.1">
    <property type="nucleotide sequence ID" value="XM_022247177.1"/>
</dbReference>
<dbReference type="GO" id="GO:0016051">
    <property type="term" value="P:carbohydrate biosynthetic process"/>
    <property type="evidence" value="ECO:0007669"/>
    <property type="project" value="InterPro"/>
</dbReference>
<dbReference type="RefSeq" id="XP_022102870.1">
    <property type="nucleotide sequence ID" value="XM_022247178.1"/>
</dbReference>
<dbReference type="KEGG" id="aplc:110985811"/>
<evidence type="ECO:0000256" key="1">
    <source>
        <dbReference type="ARBA" id="ARBA00004323"/>
    </source>
</evidence>
<evidence type="ECO:0000256" key="6">
    <source>
        <dbReference type="ARBA" id="ARBA00023034"/>
    </source>
</evidence>
<sequence>MTSYLQTIDWPQHGEVSIKLLNRLPRFTYRRLMVIFSSICLVLILFLCLLDTYQHEISHGKAQRISLNWRLRGESRQPTTRSHQEEFKNTYIKHQYEDWLHSQKQSSNESFDLRPDSSFMQQQAVVQRKRKRTLQDVCRKHPQLTDVQLTSRNTRLLFATDKTRLLYCAVPKAGCTNWKKVLMVLEGHQKHVWNITGYEAHQHNHIRNLSSMRPRDREYILETYPKFMYVRDPFVRLISAYRNKIARDISHQGKVFRGYARRIVSKYRKGALLHELEAEGNYNVTWDEWISYLTDPSELNGFNQHWMEFYKLCFPCRIYYDFIGNLETASTDSAYMLAVLGLDRVSYPSSVATGSKVFYDQYFANISKENLSKLWKIYKLDFKLFGFSRPSVLDTLDISDHM</sequence>
<dbReference type="Proteomes" id="UP000694845">
    <property type="component" value="Unplaced"/>
</dbReference>
<keyword evidence="5 9" id="KW-1133">Transmembrane helix</keyword>
<dbReference type="RefSeq" id="XP_022102865.1">
    <property type="nucleotide sequence ID" value="XM_022247173.1"/>
</dbReference>
<evidence type="ECO:0000256" key="4">
    <source>
        <dbReference type="ARBA" id="ARBA00022692"/>
    </source>
</evidence>
<protein>
    <recommendedName>
        <fullName evidence="9">Carbohydrate sulfotransferase</fullName>
        <ecNumber evidence="9">2.8.2.-</ecNumber>
    </recommendedName>
</protein>
<evidence type="ECO:0000256" key="2">
    <source>
        <dbReference type="ARBA" id="ARBA00006339"/>
    </source>
</evidence>
<evidence type="ECO:0000256" key="8">
    <source>
        <dbReference type="ARBA" id="ARBA00023180"/>
    </source>
</evidence>
<evidence type="ECO:0000256" key="3">
    <source>
        <dbReference type="ARBA" id="ARBA00022679"/>
    </source>
</evidence>
<evidence type="ECO:0000313" key="14">
    <source>
        <dbReference type="RefSeq" id="XP_022102868.1"/>
    </source>
</evidence>
<dbReference type="GO" id="GO:0008146">
    <property type="term" value="F:sulfotransferase activity"/>
    <property type="evidence" value="ECO:0007669"/>
    <property type="project" value="InterPro"/>
</dbReference>
<evidence type="ECO:0000256" key="7">
    <source>
        <dbReference type="ARBA" id="ARBA00023136"/>
    </source>
</evidence>
<dbReference type="RefSeq" id="XP_022102868.1">
    <property type="nucleotide sequence ID" value="XM_022247176.1"/>
</dbReference>
<keyword evidence="8 9" id="KW-0325">Glycoprotein</keyword>
<reference evidence="11 12" key="1">
    <citation type="submission" date="2025-04" db="UniProtKB">
        <authorList>
            <consortium name="RefSeq"/>
        </authorList>
    </citation>
    <scope>IDENTIFICATION</scope>
</reference>
<comment type="similarity">
    <text evidence="2 9">Belongs to the sulfotransferase 2 family.</text>
</comment>
<evidence type="ECO:0000256" key="9">
    <source>
        <dbReference type="RuleBase" id="RU364020"/>
    </source>
</evidence>
<dbReference type="OrthoDB" id="2019940at2759"/>
<organism evidence="10 16">
    <name type="scientific">Acanthaster planci</name>
    <name type="common">Crown-of-thorns starfish</name>
    <dbReference type="NCBI Taxonomy" id="133434"/>
    <lineage>
        <taxon>Eukaryota</taxon>
        <taxon>Metazoa</taxon>
        <taxon>Echinodermata</taxon>
        <taxon>Eleutherozoa</taxon>
        <taxon>Asterozoa</taxon>
        <taxon>Asteroidea</taxon>
        <taxon>Valvatacea</taxon>
        <taxon>Valvatida</taxon>
        <taxon>Acanthasteridae</taxon>
        <taxon>Acanthaster</taxon>
    </lineage>
</organism>
<dbReference type="Pfam" id="PF03567">
    <property type="entry name" value="Sulfotransfer_2"/>
    <property type="match status" value="1"/>
</dbReference>
<name>A0A8B7ZDE9_ACAPL</name>